<dbReference type="InterPro" id="IPR001387">
    <property type="entry name" value="Cro/C1-type_HTH"/>
</dbReference>
<protein>
    <recommendedName>
        <fullName evidence="2">HTH cro/C1-type domain-containing protein</fullName>
    </recommendedName>
</protein>
<dbReference type="OrthoDB" id="5190137at2"/>
<evidence type="ECO:0000313" key="3">
    <source>
        <dbReference type="EMBL" id="GEN83588.1"/>
    </source>
</evidence>
<dbReference type="Proteomes" id="UP000321901">
    <property type="component" value="Unassembled WGS sequence"/>
</dbReference>
<dbReference type="Pfam" id="PF01381">
    <property type="entry name" value="HTH_3"/>
    <property type="match status" value="1"/>
</dbReference>
<proteinExistence type="predicted"/>
<gene>
    <name evidence="3" type="ORF">SLU01_19000</name>
</gene>
<dbReference type="InterPro" id="IPR010982">
    <property type="entry name" value="Lambda_DNA-bd_dom_sf"/>
</dbReference>
<reference evidence="3 4" key="1">
    <citation type="submission" date="2019-07" db="EMBL/GenBank/DDBJ databases">
        <title>Whole genome shotgun sequence of Sporosarcina luteola NBRC 105378.</title>
        <authorList>
            <person name="Hosoyama A."/>
            <person name="Uohara A."/>
            <person name="Ohji S."/>
            <person name="Ichikawa N."/>
        </authorList>
    </citation>
    <scope>NUCLEOTIDE SEQUENCE [LARGE SCALE GENOMIC DNA]</scope>
    <source>
        <strain evidence="3 4">NBRC 105378</strain>
    </source>
</reference>
<dbReference type="CDD" id="cd00093">
    <property type="entry name" value="HTH_XRE"/>
    <property type="match status" value="1"/>
</dbReference>
<dbReference type="Gene3D" id="1.10.260.40">
    <property type="entry name" value="lambda repressor-like DNA-binding domains"/>
    <property type="match status" value="1"/>
</dbReference>
<dbReference type="PROSITE" id="PS50943">
    <property type="entry name" value="HTH_CROC1"/>
    <property type="match status" value="1"/>
</dbReference>
<dbReference type="EMBL" id="BJYL01000024">
    <property type="protein sequence ID" value="GEN83588.1"/>
    <property type="molecule type" value="Genomic_DNA"/>
</dbReference>
<comment type="caution">
    <text evidence="3">The sequence shown here is derived from an EMBL/GenBank/DDBJ whole genome shotgun (WGS) entry which is preliminary data.</text>
</comment>
<dbReference type="SMART" id="SM00530">
    <property type="entry name" value="HTH_XRE"/>
    <property type="match status" value="1"/>
</dbReference>
<dbReference type="PANTHER" id="PTHR46558">
    <property type="entry name" value="TRACRIPTIONAL REGULATORY PROTEIN-RELATED-RELATED"/>
    <property type="match status" value="1"/>
</dbReference>
<organism evidence="3 4">
    <name type="scientific">Sporosarcina luteola</name>
    <dbReference type="NCBI Taxonomy" id="582850"/>
    <lineage>
        <taxon>Bacteria</taxon>
        <taxon>Bacillati</taxon>
        <taxon>Bacillota</taxon>
        <taxon>Bacilli</taxon>
        <taxon>Bacillales</taxon>
        <taxon>Caryophanaceae</taxon>
        <taxon>Sporosarcina</taxon>
    </lineage>
</organism>
<dbReference type="PANTHER" id="PTHR46558:SF11">
    <property type="entry name" value="HTH-TYPE TRANSCRIPTIONAL REGULATOR XRE"/>
    <property type="match status" value="1"/>
</dbReference>
<dbReference type="SUPFAM" id="SSF47413">
    <property type="entry name" value="lambda repressor-like DNA-binding domains"/>
    <property type="match status" value="1"/>
</dbReference>
<evidence type="ECO:0000313" key="4">
    <source>
        <dbReference type="Proteomes" id="UP000321901"/>
    </source>
</evidence>
<accession>A0A511Z819</accession>
<keyword evidence="4" id="KW-1185">Reference proteome</keyword>
<dbReference type="RefSeq" id="WP_147057649.1">
    <property type="nucleotide sequence ID" value="NZ_BJYL01000024.1"/>
</dbReference>
<evidence type="ECO:0000256" key="1">
    <source>
        <dbReference type="ARBA" id="ARBA00023125"/>
    </source>
</evidence>
<sequence>MSILGERIKKLREREGIQQIDFAKKIGVSNVVLSRYESGERKPDYDILQKIADFFCVTTDYLLGRTDAPNIKPVFVAGQEINLSEDELILFNELKKHPIMFHDLASDPEKKVKELIKLYKMKQMFLEDDEEEYGDGFGELED</sequence>
<dbReference type="AlphaFoldDB" id="A0A511Z819"/>
<dbReference type="GO" id="GO:0003677">
    <property type="term" value="F:DNA binding"/>
    <property type="evidence" value="ECO:0007669"/>
    <property type="project" value="UniProtKB-KW"/>
</dbReference>
<feature type="domain" description="HTH cro/C1-type" evidence="2">
    <location>
        <begin position="8"/>
        <end position="62"/>
    </location>
</feature>
<evidence type="ECO:0000259" key="2">
    <source>
        <dbReference type="PROSITE" id="PS50943"/>
    </source>
</evidence>
<name>A0A511Z819_9BACL</name>
<keyword evidence="1" id="KW-0238">DNA-binding</keyword>